<comment type="caution">
    <text evidence="1">The sequence shown here is derived from an EMBL/GenBank/DDBJ whole genome shotgun (WGS) entry which is preliminary data.</text>
</comment>
<sequence>MARLNWCLAAVISWGKFLFTCFFPLRGAKRNKHMHESLIHRPGCIYQPSTLIPSILRNVRQCAVQDCCAQRILRFVP</sequence>
<gene>
    <name evidence="1" type="ORF">GOODEAATRI_023300</name>
</gene>
<evidence type="ECO:0000313" key="2">
    <source>
        <dbReference type="Proteomes" id="UP001476798"/>
    </source>
</evidence>
<organism evidence="1 2">
    <name type="scientific">Goodea atripinnis</name>
    <dbReference type="NCBI Taxonomy" id="208336"/>
    <lineage>
        <taxon>Eukaryota</taxon>
        <taxon>Metazoa</taxon>
        <taxon>Chordata</taxon>
        <taxon>Craniata</taxon>
        <taxon>Vertebrata</taxon>
        <taxon>Euteleostomi</taxon>
        <taxon>Actinopterygii</taxon>
        <taxon>Neopterygii</taxon>
        <taxon>Teleostei</taxon>
        <taxon>Neoteleostei</taxon>
        <taxon>Acanthomorphata</taxon>
        <taxon>Ovalentaria</taxon>
        <taxon>Atherinomorphae</taxon>
        <taxon>Cyprinodontiformes</taxon>
        <taxon>Goodeidae</taxon>
        <taxon>Goodea</taxon>
    </lineage>
</organism>
<keyword evidence="2" id="KW-1185">Reference proteome</keyword>
<dbReference type="EMBL" id="JAHRIO010092448">
    <property type="protein sequence ID" value="MEQ2189253.1"/>
    <property type="molecule type" value="Genomic_DNA"/>
</dbReference>
<evidence type="ECO:0000313" key="1">
    <source>
        <dbReference type="EMBL" id="MEQ2189253.1"/>
    </source>
</evidence>
<proteinExistence type="predicted"/>
<evidence type="ECO:0008006" key="3">
    <source>
        <dbReference type="Google" id="ProtNLM"/>
    </source>
</evidence>
<dbReference type="Proteomes" id="UP001476798">
    <property type="component" value="Unassembled WGS sequence"/>
</dbReference>
<reference evidence="1 2" key="1">
    <citation type="submission" date="2021-06" db="EMBL/GenBank/DDBJ databases">
        <authorList>
            <person name="Palmer J.M."/>
        </authorList>
    </citation>
    <scope>NUCLEOTIDE SEQUENCE [LARGE SCALE GENOMIC DNA]</scope>
    <source>
        <strain evidence="1 2">GA_2019</strain>
        <tissue evidence="1">Muscle</tissue>
    </source>
</reference>
<protein>
    <recommendedName>
        <fullName evidence="3">Secreted protein</fullName>
    </recommendedName>
</protein>
<name>A0ABV0Q140_9TELE</name>
<accession>A0ABV0Q140</accession>